<dbReference type="Proteomes" id="UP000546970">
    <property type="component" value="Unassembled WGS sequence"/>
</dbReference>
<name>A0A7X9UDS0_9ACTN</name>
<proteinExistence type="predicted"/>
<keyword evidence="2" id="KW-1185">Reference proteome</keyword>
<dbReference type="SUPFAM" id="SSF46785">
    <property type="entry name" value="Winged helix' DNA-binding domain"/>
    <property type="match status" value="1"/>
</dbReference>
<sequence>MDDMDGDELAAMAQRLDHGYNQVDKLYYEVARACGLPECSYWMIYDIVQHGGSRPVAALCSEWGYSKQTINSALKHLSMRGLVDLVYAEGSRKNKVAQLTVEGTRFSKRFIAPALDAEVKALSTLTATERKRFEALVNKYDAALSLELTRLKEAILEETR</sequence>
<evidence type="ECO:0000313" key="1">
    <source>
        <dbReference type="EMBL" id="NMF56382.1"/>
    </source>
</evidence>
<dbReference type="InterPro" id="IPR036390">
    <property type="entry name" value="WH_DNA-bd_sf"/>
</dbReference>
<dbReference type="EMBL" id="JABBCP010000007">
    <property type="protein sequence ID" value="NMF56382.1"/>
    <property type="molecule type" value="Genomic_DNA"/>
</dbReference>
<accession>A0A7X9UDS0</accession>
<dbReference type="InterPro" id="IPR036388">
    <property type="entry name" value="WH-like_DNA-bd_sf"/>
</dbReference>
<dbReference type="RefSeq" id="WP_169277920.1">
    <property type="nucleotide sequence ID" value="NZ_JABBCP010000007.1"/>
</dbReference>
<evidence type="ECO:0000313" key="2">
    <source>
        <dbReference type="Proteomes" id="UP000546970"/>
    </source>
</evidence>
<dbReference type="AlphaFoldDB" id="A0A7X9UDS0"/>
<dbReference type="Gene3D" id="1.10.10.10">
    <property type="entry name" value="Winged helix-like DNA-binding domain superfamily/Winged helix DNA-binding domain"/>
    <property type="match status" value="1"/>
</dbReference>
<gene>
    <name evidence="1" type="ORF">HF320_08615</name>
</gene>
<organism evidence="1 2">
    <name type="scientific">Collinsella acetigenes</name>
    <dbReference type="NCBI Taxonomy" id="2713419"/>
    <lineage>
        <taxon>Bacteria</taxon>
        <taxon>Bacillati</taxon>
        <taxon>Actinomycetota</taxon>
        <taxon>Coriobacteriia</taxon>
        <taxon>Coriobacteriales</taxon>
        <taxon>Coriobacteriaceae</taxon>
        <taxon>Collinsella</taxon>
    </lineage>
</organism>
<reference evidence="1 2" key="1">
    <citation type="submission" date="2020-04" db="EMBL/GenBank/DDBJ databases">
        <title>Collinsella sp. KGMB02528 nov., an anaerobic actinobacterium isolated from human feces.</title>
        <authorList>
            <person name="Han K.-I."/>
            <person name="Eom M.K."/>
            <person name="Kim J.-S."/>
            <person name="Lee K.C."/>
            <person name="Suh M.K."/>
            <person name="Park S.-H."/>
            <person name="Lee J.H."/>
            <person name="Kang S.W."/>
            <person name="Park J.-E."/>
            <person name="Oh B.S."/>
            <person name="Yu S.Y."/>
            <person name="Choi S.-H."/>
            <person name="Lee D.H."/>
            <person name="Yoon H."/>
            <person name="Kim B.-Y."/>
            <person name="Lee J.H."/>
            <person name="Lee J.-S."/>
        </authorList>
    </citation>
    <scope>NUCLEOTIDE SEQUENCE [LARGE SCALE GENOMIC DNA]</scope>
    <source>
        <strain evidence="1 2">KGMB02528</strain>
    </source>
</reference>
<comment type="caution">
    <text evidence="1">The sequence shown here is derived from an EMBL/GenBank/DDBJ whole genome shotgun (WGS) entry which is preliminary data.</text>
</comment>
<protein>
    <submittedName>
        <fullName evidence="1">Winged helix-turn-helix transcriptional regulator</fullName>
    </submittedName>
</protein>